<name>X1JKR9_9ZZZZ</name>
<gene>
    <name evidence="1" type="ORF">S06H3_00991</name>
</gene>
<accession>X1JKR9</accession>
<sequence>TCLKKETFLIIFYTEPYNKYHCIDVRDKPVIERVQKIIKEQPGV</sequence>
<dbReference type="AlphaFoldDB" id="X1JKR9"/>
<protein>
    <submittedName>
        <fullName evidence="1">Uncharacterized protein</fullName>
    </submittedName>
</protein>
<comment type="caution">
    <text evidence="1">The sequence shown here is derived from an EMBL/GenBank/DDBJ whole genome shotgun (WGS) entry which is preliminary data.</text>
</comment>
<dbReference type="EMBL" id="BARV01000225">
    <property type="protein sequence ID" value="GAH95331.1"/>
    <property type="molecule type" value="Genomic_DNA"/>
</dbReference>
<evidence type="ECO:0000313" key="1">
    <source>
        <dbReference type="EMBL" id="GAH95331.1"/>
    </source>
</evidence>
<proteinExistence type="predicted"/>
<organism evidence="1">
    <name type="scientific">marine sediment metagenome</name>
    <dbReference type="NCBI Taxonomy" id="412755"/>
    <lineage>
        <taxon>unclassified sequences</taxon>
        <taxon>metagenomes</taxon>
        <taxon>ecological metagenomes</taxon>
    </lineage>
</organism>
<feature type="non-terminal residue" evidence="1">
    <location>
        <position position="1"/>
    </location>
</feature>
<reference evidence="1" key="1">
    <citation type="journal article" date="2014" name="Front. Microbiol.">
        <title>High frequency of phylogenetically diverse reductive dehalogenase-homologous genes in deep subseafloor sedimentary metagenomes.</title>
        <authorList>
            <person name="Kawai M."/>
            <person name="Futagami T."/>
            <person name="Toyoda A."/>
            <person name="Takaki Y."/>
            <person name="Nishi S."/>
            <person name="Hori S."/>
            <person name="Arai W."/>
            <person name="Tsubouchi T."/>
            <person name="Morono Y."/>
            <person name="Uchiyama I."/>
            <person name="Ito T."/>
            <person name="Fujiyama A."/>
            <person name="Inagaki F."/>
            <person name="Takami H."/>
        </authorList>
    </citation>
    <scope>NUCLEOTIDE SEQUENCE</scope>
    <source>
        <strain evidence="1">Expedition CK06-06</strain>
    </source>
</reference>